<dbReference type="Proteomes" id="UP000051952">
    <property type="component" value="Unassembled WGS sequence"/>
</dbReference>
<proteinExistence type="predicted"/>
<dbReference type="VEuPathDB" id="TriTrypDB:BSAL_12415"/>
<organism evidence="2 3">
    <name type="scientific">Bodo saltans</name>
    <name type="common">Flagellated protozoan</name>
    <dbReference type="NCBI Taxonomy" id="75058"/>
    <lineage>
        <taxon>Eukaryota</taxon>
        <taxon>Discoba</taxon>
        <taxon>Euglenozoa</taxon>
        <taxon>Kinetoplastea</taxon>
        <taxon>Metakinetoplastina</taxon>
        <taxon>Eubodonida</taxon>
        <taxon>Bodonidae</taxon>
        <taxon>Bodo</taxon>
    </lineage>
</organism>
<reference evidence="3" key="1">
    <citation type="submission" date="2015-09" db="EMBL/GenBank/DDBJ databases">
        <authorList>
            <consortium name="Pathogen Informatics"/>
        </authorList>
    </citation>
    <scope>NUCLEOTIDE SEQUENCE [LARGE SCALE GENOMIC DNA]</scope>
    <source>
        <strain evidence="3">Lake Konstanz</strain>
    </source>
</reference>
<gene>
    <name evidence="2" type="ORF">BSAL_12415</name>
</gene>
<evidence type="ECO:0000256" key="1">
    <source>
        <dbReference type="SAM" id="MobiDB-lite"/>
    </source>
</evidence>
<dbReference type="EMBL" id="CYKH01001594">
    <property type="protein sequence ID" value="CUI14722.1"/>
    <property type="molecule type" value="Genomic_DNA"/>
</dbReference>
<dbReference type="AlphaFoldDB" id="A0A0S4KG98"/>
<feature type="region of interest" description="Disordered" evidence="1">
    <location>
        <begin position="91"/>
        <end position="132"/>
    </location>
</feature>
<keyword evidence="3" id="KW-1185">Reference proteome</keyword>
<evidence type="ECO:0000313" key="2">
    <source>
        <dbReference type="EMBL" id="CUI14722.1"/>
    </source>
</evidence>
<feature type="compositionally biased region" description="Basic and acidic residues" evidence="1">
    <location>
        <begin position="123"/>
        <end position="132"/>
    </location>
</feature>
<protein>
    <submittedName>
        <fullName evidence="2">Uncharacterized protein</fullName>
    </submittedName>
</protein>
<name>A0A0S4KG98_BODSA</name>
<sequence length="165" mass="18372">MRARILGQQYTAAKYVEKKQAHPLTVAPSPATYVGRGPVYYPPTQYRSQNRDEEETGGHLFGDDHEMTVIRPAPVTTTTPPLKPQLFDGMTMRGGRTNNNASFRSDASTTLRLTDDNASSVSDSRRTNSSDAQRRIVEQALLVHNSIQELRGHSALRNINTASMW</sequence>
<evidence type="ECO:0000313" key="3">
    <source>
        <dbReference type="Proteomes" id="UP000051952"/>
    </source>
</evidence>
<feature type="region of interest" description="Disordered" evidence="1">
    <location>
        <begin position="43"/>
        <end position="62"/>
    </location>
</feature>
<accession>A0A0S4KG98</accession>
<feature type="compositionally biased region" description="Polar residues" evidence="1">
    <location>
        <begin position="96"/>
        <end position="118"/>
    </location>
</feature>